<reference evidence="2" key="1">
    <citation type="submission" date="2021-01" db="EMBL/GenBank/DDBJ databases">
        <authorList>
            <person name="Corre E."/>
            <person name="Pelletier E."/>
            <person name="Niang G."/>
            <person name="Scheremetjew M."/>
            <person name="Finn R."/>
            <person name="Kale V."/>
            <person name="Holt S."/>
            <person name="Cochrane G."/>
            <person name="Meng A."/>
            <person name="Brown T."/>
            <person name="Cohen L."/>
        </authorList>
    </citation>
    <scope>NUCLEOTIDE SEQUENCE</scope>
    <source>
        <strain evidence="2">OF101</strain>
    </source>
</reference>
<organism evidence="2">
    <name type="scientific">Alexandrium catenella</name>
    <name type="common">Red tide dinoflagellate</name>
    <name type="synonym">Gonyaulax catenella</name>
    <dbReference type="NCBI Taxonomy" id="2925"/>
    <lineage>
        <taxon>Eukaryota</taxon>
        <taxon>Sar</taxon>
        <taxon>Alveolata</taxon>
        <taxon>Dinophyceae</taxon>
        <taxon>Gonyaulacales</taxon>
        <taxon>Pyrocystaceae</taxon>
        <taxon>Alexandrium</taxon>
    </lineage>
</organism>
<dbReference type="EMBL" id="HBGE01051875">
    <property type="protein sequence ID" value="CAD9149950.1"/>
    <property type="molecule type" value="Transcribed_RNA"/>
</dbReference>
<feature type="region of interest" description="Disordered" evidence="1">
    <location>
        <begin position="1"/>
        <end position="29"/>
    </location>
</feature>
<evidence type="ECO:0000313" key="2">
    <source>
        <dbReference type="EMBL" id="CAD9149950.1"/>
    </source>
</evidence>
<dbReference type="AlphaFoldDB" id="A0A7S1QWP7"/>
<name>A0A7S1QWP7_ALECA</name>
<accession>A0A7S1QWP7</accession>
<proteinExistence type="predicted"/>
<gene>
    <name evidence="2" type="ORF">ACAT0790_LOCUS31288</name>
</gene>
<evidence type="ECO:0000256" key="1">
    <source>
        <dbReference type="SAM" id="MobiDB-lite"/>
    </source>
</evidence>
<feature type="region of interest" description="Disordered" evidence="1">
    <location>
        <begin position="225"/>
        <end position="253"/>
    </location>
</feature>
<sequence length="314" mass="35224">MELRRESSMASSHREQLEEEARASKEESVKLKGAMMEMAEQVDESAREREEVIQCVREEKHELREENAQLHIQMEELRLELSVARGMLVILEDSSNEFAAEAQRLRGENAELGQECAKLKFTLPTLQSELSEAEASLQAAAESAAKAEASLQAAEESAAKAEEEVAALRAMQEAGQLSLPPAFRGVCGRAEEAGMARQWTEEMCRAAVAPMSRCTGRQRAVSLSDSFAEPRRERTSSGVELKHARTFEETSKEEEGKMERLLCEVRKSLSSAAPLTKAENELIEVENELMKVLRQRFQKVEIRREVQDRGDARV</sequence>
<protein>
    <submittedName>
        <fullName evidence="2">Uncharacterized protein</fullName>
    </submittedName>
</protein>
<feature type="compositionally biased region" description="Basic and acidic residues" evidence="1">
    <location>
        <begin position="228"/>
        <end position="253"/>
    </location>
</feature>
<dbReference type="SUPFAM" id="SSF75704">
    <property type="entry name" value="Mitotic arrest deficient-like 1, Mad1"/>
    <property type="match status" value="1"/>
</dbReference>